<dbReference type="CDD" id="cd08473">
    <property type="entry name" value="PBP2_CrgA_like_4"/>
    <property type="match status" value="1"/>
</dbReference>
<evidence type="ECO:0000256" key="1">
    <source>
        <dbReference type="ARBA" id="ARBA00009437"/>
    </source>
</evidence>
<dbReference type="Gene3D" id="3.40.190.290">
    <property type="match status" value="1"/>
</dbReference>
<keyword evidence="3" id="KW-0238">DNA-binding</keyword>
<protein>
    <submittedName>
        <fullName evidence="6">LysR family transcriptional regulator</fullName>
    </submittedName>
</protein>
<evidence type="ECO:0000256" key="4">
    <source>
        <dbReference type="ARBA" id="ARBA00023163"/>
    </source>
</evidence>
<dbReference type="Pfam" id="PF03466">
    <property type="entry name" value="LysR_substrate"/>
    <property type="match status" value="1"/>
</dbReference>
<dbReference type="InterPro" id="IPR036390">
    <property type="entry name" value="WH_DNA-bd_sf"/>
</dbReference>
<dbReference type="Pfam" id="PF00126">
    <property type="entry name" value="HTH_1"/>
    <property type="match status" value="1"/>
</dbReference>
<dbReference type="InterPro" id="IPR036388">
    <property type="entry name" value="WH-like_DNA-bd_sf"/>
</dbReference>
<dbReference type="Proteomes" id="UP000663942">
    <property type="component" value="Chromosome"/>
</dbReference>
<feature type="domain" description="HTH lysR-type" evidence="5">
    <location>
        <begin position="1"/>
        <end position="59"/>
    </location>
</feature>
<comment type="similarity">
    <text evidence="1">Belongs to the LysR transcriptional regulatory family.</text>
</comment>
<keyword evidence="2" id="KW-0805">Transcription regulation</keyword>
<sequence>MRDLNDLYYFVQVVDHGGFAPAARALGMQKSKLSRRIAFLEDQLGTRLIQRSSRKFSVTEVGQEYYRHCLAMLVEAEAAQAVIDNVAAQPRGVIRVACVPGLLTYQMGGLIARFMAVYPEVEVHLHSTSRRVDVIGEGFDLAIRVREPPLEVTDLVMRKLDESVHRLVASPALIARFATPAGPADLSDWPSLDFGPAHRDHVWALHHRDGMTASVRHAPRLVTDDLHMLHEGALQGLGVVLLPSVAVARDLEAGRLIDLLPDWRPRKWIVHAVFPSRRGLLPSVRLLLDFLVQGCAEQQIHGETPASPRATPYAFAETND</sequence>
<accession>A0ABX7SNL5</accession>
<dbReference type="SUPFAM" id="SSF53850">
    <property type="entry name" value="Periplasmic binding protein-like II"/>
    <property type="match status" value="1"/>
</dbReference>
<reference evidence="6 7" key="1">
    <citation type="submission" date="2020-09" db="EMBL/GenBank/DDBJ databases">
        <title>Brevundimonas sp. LVF1 isolated from an oligotrophic pond in Goettingen, Germany.</title>
        <authorList>
            <person name="Friedrich I."/>
            <person name="Klassen A."/>
            <person name="Neubauer H."/>
            <person name="Schneider D."/>
            <person name="Hertel R."/>
            <person name="Daniel R."/>
        </authorList>
    </citation>
    <scope>NUCLEOTIDE SEQUENCE [LARGE SCALE GENOMIC DNA]</scope>
    <source>
        <strain evidence="6 7">LVF1</strain>
    </source>
</reference>
<gene>
    <name evidence="6" type="ORF">IFE19_03020</name>
</gene>
<keyword evidence="7" id="KW-1185">Reference proteome</keyword>
<keyword evidence="4" id="KW-0804">Transcription</keyword>
<evidence type="ECO:0000256" key="3">
    <source>
        <dbReference type="ARBA" id="ARBA00023125"/>
    </source>
</evidence>
<dbReference type="InterPro" id="IPR000847">
    <property type="entry name" value="LysR_HTH_N"/>
</dbReference>
<name>A0ABX7SNL5_9CAUL</name>
<evidence type="ECO:0000259" key="5">
    <source>
        <dbReference type="PROSITE" id="PS50931"/>
    </source>
</evidence>
<dbReference type="EMBL" id="CP062006">
    <property type="protein sequence ID" value="QTC88382.1"/>
    <property type="molecule type" value="Genomic_DNA"/>
</dbReference>
<dbReference type="SUPFAM" id="SSF46785">
    <property type="entry name" value="Winged helix' DNA-binding domain"/>
    <property type="match status" value="1"/>
</dbReference>
<dbReference type="RefSeq" id="WP_207825547.1">
    <property type="nucleotide sequence ID" value="NZ_CP062006.1"/>
</dbReference>
<dbReference type="InterPro" id="IPR005119">
    <property type="entry name" value="LysR_subst-bd"/>
</dbReference>
<dbReference type="Gene3D" id="1.10.10.10">
    <property type="entry name" value="Winged helix-like DNA-binding domain superfamily/Winged helix DNA-binding domain"/>
    <property type="match status" value="1"/>
</dbReference>
<dbReference type="PROSITE" id="PS50931">
    <property type="entry name" value="HTH_LYSR"/>
    <property type="match status" value="1"/>
</dbReference>
<proteinExistence type="inferred from homology"/>
<evidence type="ECO:0000313" key="7">
    <source>
        <dbReference type="Proteomes" id="UP000663942"/>
    </source>
</evidence>
<dbReference type="PANTHER" id="PTHR30537:SF31">
    <property type="entry name" value="TRANSCRIPTIONAL REGULATOR, LYSR FAMILY"/>
    <property type="match status" value="1"/>
</dbReference>
<dbReference type="PANTHER" id="PTHR30537">
    <property type="entry name" value="HTH-TYPE TRANSCRIPTIONAL REGULATOR"/>
    <property type="match status" value="1"/>
</dbReference>
<evidence type="ECO:0000313" key="6">
    <source>
        <dbReference type="EMBL" id="QTC88382.1"/>
    </source>
</evidence>
<evidence type="ECO:0000256" key="2">
    <source>
        <dbReference type="ARBA" id="ARBA00023015"/>
    </source>
</evidence>
<dbReference type="InterPro" id="IPR058163">
    <property type="entry name" value="LysR-type_TF_proteobact-type"/>
</dbReference>
<organism evidence="6 7">
    <name type="scientific">Brevundimonas pondensis</name>
    <dbReference type="NCBI Taxonomy" id="2774189"/>
    <lineage>
        <taxon>Bacteria</taxon>
        <taxon>Pseudomonadati</taxon>
        <taxon>Pseudomonadota</taxon>
        <taxon>Alphaproteobacteria</taxon>
        <taxon>Caulobacterales</taxon>
        <taxon>Caulobacteraceae</taxon>
        <taxon>Brevundimonas</taxon>
    </lineage>
</organism>